<comment type="caution">
    <text evidence="2">The sequence shown here is derived from an EMBL/GenBank/DDBJ whole genome shotgun (WGS) entry which is preliminary data.</text>
</comment>
<dbReference type="GO" id="GO:0016491">
    <property type="term" value="F:oxidoreductase activity"/>
    <property type="evidence" value="ECO:0007669"/>
    <property type="project" value="InterPro"/>
</dbReference>
<accession>A0A031LLM8</accession>
<dbReference type="Gene3D" id="3.50.50.60">
    <property type="entry name" value="FAD/NAD(P)-binding domain"/>
    <property type="match status" value="2"/>
</dbReference>
<dbReference type="InterPro" id="IPR052541">
    <property type="entry name" value="SQRD"/>
</dbReference>
<name>A0A031LLM8_9CREN</name>
<protein>
    <submittedName>
        <fullName evidence="2">Pyridine nucleotide-disulfide oxidoreductase</fullName>
    </submittedName>
</protein>
<evidence type="ECO:0000259" key="1">
    <source>
        <dbReference type="Pfam" id="PF07992"/>
    </source>
</evidence>
<organism evidence="2 3">
    <name type="scientific">Candidatus Acidianus copahuensis</name>
    <dbReference type="NCBI Taxonomy" id="1160895"/>
    <lineage>
        <taxon>Archaea</taxon>
        <taxon>Thermoproteota</taxon>
        <taxon>Thermoprotei</taxon>
        <taxon>Sulfolobales</taxon>
        <taxon>Sulfolobaceae</taxon>
        <taxon>Acidianus</taxon>
    </lineage>
</organism>
<evidence type="ECO:0000313" key="2">
    <source>
        <dbReference type="EMBL" id="EZQ01793.1"/>
    </source>
</evidence>
<dbReference type="STRING" id="1160895.CM19_12010"/>
<dbReference type="InterPro" id="IPR023753">
    <property type="entry name" value="FAD/NAD-binding_dom"/>
</dbReference>
<gene>
    <name evidence="2" type="ORF">CM19_12010</name>
</gene>
<evidence type="ECO:0000313" key="3">
    <source>
        <dbReference type="Proteomes" id="UP000024332"/>
    </source>
</evidence>
<dbReference type="PANTHER" id="PTHR43755:SF1">
    <property type="entry name" value="FAD-DEPENDENT PYRIDINE NUCLEOTIDE-DISULPHIDE OXIDOREDUCTASE"/>
    <property type="match status" value="1"/>
</dbReference>
<sequence length="373" mass="41679">MDVLVLGSSYAGLATVHKLRKFLKDINITIISKSRIVRENTIFPLLLTNDIYIKDTEFDAKNVVESKGVNFIEGEVLEIYPNSREVKTNKGIYDYDYLFLALGGGYEENFRKIPGNEYAVMHHTLEGFLRLKDLLYKSEGNIFVGNAKSSPIEGPSYQVALISEYILRRRGVKSKVYLSTQSPKGIFGNIPNEEVISKANSYFKKRGIEVLAGKTVKEIKKDRVVLSDGTEIEAEVKSILPALSAPETVKRSELVDDSGFVNVSLPSFRKDERIFGLGDLAKTPLPRTARNAMISAENAVSTLLKDLRGVSLPMYGLGVLCVMEGGDDGGIFRMEKGKAFLEFDRHFITIKKMYSRMLVRSGFDMPFHGAPHI</sequence>
<dbReference type="AlphaFoldDB" id="A0A031LLM8"/>
<dbReference type="EMBL" id="JFZT01000061">
    <property type="protein sequence ID" value="EZQ01793.1"/>
    <property type="molecule type" value="Genomic_DNA"/>
</dbReference>
<dbReference type="Pfam" id="PF07992">
    <property type="entry name" value="Pyr_redox_2"/>
    <property type="match status" value="1"/>
</dbReference>
<dbReference type="PANTHER" id="PTHR43755">
    <property type="match status" value="1"/>
</dbReference>
<dbReference type="RefSeq" id="WP_048100575.1">
    <property type="nucleotide sequence ID" value="NZ_JFZT01000061.1"/>
</dbReference>
<feature type="domain" description="FAD/NAD(P)-binding" evidence="1">
    <location>
        <begin position="1"/>
        <end position="293"/>
    </location>
</feature>
<keyword evidence="3" id="KW-1185">Reference proteome</keyword>
<proteinExistence type="predicted"/>
<dbReference type="InterPro" id="IPR036188">
    <property type="entry name" value="FAD/NAD-bd_sf"/>
</dbReference>
<dbReference type="Proteomes" id="UP000024332">
    <property type="component" value="Unassembled WGS sequence"/>
</dbReference>
<dbReference type="SUPFAM" id="SSF51905">
    <property type="entry name" value="FAD/NAD(P)-binding domain"/>
    <property type="match status" value="2"/>
</dbReference>
<dbReference type="OrthoDB" id="38899at2157"/>
<reference evidence="2 3" key="1">
    <citation type="submission" date="2014-03" db="EMBL/GenBank/DDBJ databases">
        <title>Draft genome sequence of the novel thermoacidophilic archaea Acidianus copahuensis ALE1 strain, isolated from Copahue volcanic area in Neuquen Argentina.</title>
        <authorList>
            <person name="Urbieta M.S."/>
            <person name="Rascovan N."/>
            <person name="Castro C."/>
            <person name="Revale S."/>
            <person name="Giaveno M.A."/>
            <person name="Vazquez M.P."/>
            <person name="Donati E.R."/>
        </authorList>
    </citation>
    <scope>NUCLEOTIDE SEQUENCE [LARGE SCALE GENOMIC DNA]</scope>
    <source>
        <strain evidence="2 3">ALE1</strain>
    </source>
</reference>